<dbReference type="PANTHER" id="PTHR43329">
    <property type="entry name" value="EPOXIDE HYDROLASE"/>
    <property type="match status" value="1"/>
</dbReference>
<evidence type="ECO:0000256" key="1">
    <source>
        <dbReference type="ARBA" id="ARBA00022801"/>
    </source>
</evidence>
<keyword evidence="1 4" id="KW-0378">Hydrolase</keyword>
<dbReference type="Pfam" id="PF00561">
    <property type="entry name" value="Abhydrolase_1"/>
    <property type="match status" value="1"/>
</dbReference>
<proteinExistence type="predicted"/>
<dbReference type="AlphaFoldDB" id="A0AAU7TA64"/>
<dbReference type="EMBL" id="CP158165">
    <property type="protein sequence ID" value="XBV23592.1"/>
    <property type="molecule type" value="Genomic_DNA"/>
</dbReference>
<protein>
    <submittedName>
        <fullName evidence="4">Alpha/beta hydrolase</fullName>
    </submittedName>
</protein>
<dbReference type="InterPro" id="IPR000639">
    <property type="entry name" value="Epox_hydrolase-like"/>
</dbReference>
<sequence>MSSNNDDEDRAGWSRRDVVRAAGVGALAIGLGSSVGAGPAAAAGLSHARGPVPRGPGSVSAAPRLSPAFRSTFTSRYVDVGDVRLHAVVGGRGRPLLLVHGWPQTWYAWRMVMPALAKDFQVIAVDQRGIGLSDKPLDGYDTANQARDLVSLMDAFGHQRFAVYGTDTGLSIAYALAADHRDRIARLIVSEASVFGVTPSPALFQPPDLNARLWHLAFNQLPAHINEALVKGREDVFFGAEFDVWAGVNKLPQYAVQYYIRMLRPGRDALHGSFGWYRAIPESAAQNKVRAANRLTLPVLGIVAKEGVPGGAAMAMSLVADNVQAAEVPNGHWVAEQAPDEVLSALTSFLAPYRNEAAR</sequence>
<feature type="region of interest" description="Disordered" evidence="2">
    <location>
        <begin position="42"/>
        <end position="63"/>
    </location>
</feature>
<evidence type="ECO:0000259" key="3">
    <source>
        <dbReference type="Pfam" id="PF00561"/>
    </source>
</evidence>
<dbReference type="SUPFAM" id="SSF53474">
    <property type="entry name" value="alpha/beta-Hydrolases"/>
    <property type="match status" value="1"/>
</dbReference>
<feature type="domain" description="AB hydrolase-1" evidence="3">
    <location>
        <begin position="95"/>
        <end position="219"/>
    </location>
</feature>
<evidence type="ECO:0000313" key="4">
    <source>
        <dbReference type="EMBL" id="XBV23592.1"/>
    </source>
</evidence>
<dbReference type="PRINTS" id="PR00412">
    <property type="entry name" value="EPOXHYDRLASE"/>
</dbReference>
<dbReference type="GO" id="GO:0016787">
    <property type="term" value="F:hydrolase activity"/>
    <property type="evidence" value="ECO:0007669"/>
    <property type="project" value="UniProtKB-KW"/>
</dbReference>
<reference evidence="4" key="1">
    <citation type="submission" date="2024-06" db="EMBL/GenBank/DDBJ databases">
        <title>Kribbella sp. strain HUAS MG21 genome sequences.</title>
        <authorList>
            <person name="Mo P."/>
        </authorList>
    </citation>
    <scope>NUCLEOTIDE SEQUENCE</scope>
    <source>
        <strain evidence="4">HUAS MG21</strain>
    </source>
</reference>
<dbReference type="PROSITE" id="PS51318">
    <property type="entry name" value="TAT"/>
    <property type="match status" value="1"/>
</dbReference>
<accession>A0AAU7TA64</accession>
<evidence type="ECO:0000256" key="2">
    <source>
        <dbReference type="SAM" id="MobiDB-lite"/>
    </source>
</evidence>
<dbReference type="Gene3D" id="3.40.50.1820">
    <property type="entry name" value="alpha/beta hydrolase"/>
    <property type="match status" value="1"/>
</dbReference>
<dbReference type="RefSeq" id="WP_350276423.1">
    <property type="nucleotide sequence ID" value="NZ_CP158165.1"/>
</dbReference>
<dbReference type="InterPro" id="IPR029058">
    <property type="entry name" value="AB_hydrolase_fold"/>
</dbReference>
<dbReference type="InterPro" id="IPR000073">
    <property type="entry name" value="AB_hydrolase_1"/>
</dbReference>
<organism evidence="4">
    <name type="scientific">Kribbella sp. HUAS MG21</name>
    <dbReference type="NCBI Taxonomy" id="3160966"/>
    <lineage>
        <taxon>Bacteria</taxon>
        <taxon>Bacillati</taxon>
        <taxon>Actinomycetota</taxon>
        <taxon>Actinomycetes</taxon>
        <taxon>Propionibacteriales</taxon>
        <taxon>Kribbellaceae</taxon>
        <taxon>Kribbella</taxon>
    </lineage>
</organism>
<name>A0AAU7TA64_9ACTN</name>
<gene>
    <name evidence="4" type="ORF">ABN611_34110</name>
</gene>
<dbReference type="InterPro" id="IPR006311">
    <property type="entry name" value="TAT_signal"/>
</dbReference>